<feature type="transmembrane region" description="Helical" evidence="1">
    <location>
        <begin position="340"/>
        <end position="357"/>
    </location>
</feature>
<sequence>MEKEWIKYYNIWVIHSILYSFSTTISITYYQAYAIKILGFDVNRLGNLTLLNLLMISLGNMLGSFIVNRYRSQRVLIWKTCATVNLIFWALTGFSDAINKNIIYLFVSVAQFSGAVGGLAYVDTIGDIIPVQESVKVFGRVNFYTLTSSVLALVISLALFNSIEMFYAYRVVYITSFTTAIASASALFLMRDLNRRENKTIDLFTLFEEFKALLNHKAIKSYILFMSLFTFFVNIPGALWNFYIIKIFNGNENWISLNTIASTLANAVGNYILVKISHRISRRNTMVYSIVPISLVPALFLVSSTMESQILLNIFSGASWSAFNLVTGIYNIYLGGEKRIYMVSLLGVLTNIFAGIATRLGATVASLNILLMNAVFIASFVGRLIMFFYARRNIEDI</sequence>
<dbReference type="EMBL" id="JASNVW010000004">
    <property type="protein sequence ID" value="MDK6029173.1"/>
    <property type="molecule type" value="Genomic_DNA"/>
</dbReference>
<proteinExistence type="predicted"/>
<feature type="transmembrane region" description="Helical" evidence="1">
    <location>
        <begin position="50"/>
        <end position="68"/>
    </location>
</feature>
<feature type="transmembrane region" description="Helical" evidence="1">
    <location>
        <begin position="75"/>
        <end position="95"/>
    </location>
</feature>
<dbReference type="AlphaFoldDB" id="A0ABD4Z8A6"/>
<feature type="transmembrane region" description="Helical" evidence="1">
    <location>
        <begin position="310"/>
        <end position="333"/>
    </location>
</feature>
<dbReference type="PANTHER" id="PTHR23526:SF2">
    <property type="entry name" value="MAJOR FACILITATOR SUPERFAMILY (MFS) PROFILE DOMAIN-CONTAINING PROTEIN"/>
    <property type="match status" value="1"/>
</dbReference>
<reference evidence="2 3" key="1">
    <citation type="submission" date="2023-05" db="EMBL/GenBank/DDBJ databases">
        <title>A new hyperthermophilic archaea 'Ignisphaera cupida' sp. nov. and description of the family 'Ignisphaeraceae' fam. nov.</title>
        <authorList>
            <person name="Podosokorskaya O.A."/>
            <person name="Elcheninov A.G."/>
            <person name="Klukina A."/>
            <person name="Merkel A.Y."/>
        </authorList>
    </citation>
    <scope>NUCLEOTIDE SEQUENCE [LARGE SCALE GENOMIC DNA]</scope>
    <source>
        <strain evidence="2 3">4213-co</strain>
    </source>
</reference>
<evidence type="ECO:0000313" key="2">
    <source>
        <dbReference type="EMBL" id="MDK6029173.1"/>
    </source>
</evidence>
<organism evidence="2 3">
    <name type="scientific">Ignisphaera cupida</name>
    <dbReference type="NCBI Taxonomy" id="3050454"/>
    <lineage>
        <taxon>Archaea</taxon>
        <taxon>Thermoproteota</taxon>
        <taxon>Thermoprotei</taxon>
        <taxon>Desulfurococcales</taxon>
        <taxon>Desulfurococcaceae</taxon>
        <taxon>Ignisphaera</taxon>
    </lineage>
</organism>
<gene>
    <name evidence="2" type="ORF">QPL79_07335</name>
</gene>
<feature type="transmembrane region" description="Helical" evidence="1">
    <location>
        <begin position="12"/>
        <end position="30"/>
    </location>
</feature>
<comment type="caution">
    <text evidence="2">The sequence shown here is derived from an EMBL/GenBank/DDBJ whole genome shotgun (WGS) entry which is preliminary data.</text>
</comment>
<dbReference type="InterPro" id="IPR052528">
    <property type="entry name" value="Sugar_transport-like"/>
</dbReference>
<dbReference type="PANTHER" id="PTHR23526">
    <property type="entry name" value="INTEGRAL MEMBRANE TRANSPORT PROTEIN-RELATED"/>
    <property type="match status" value="1"/>
</dbReference>
<dbReference type="InterPro" id="IPR036259">
    <property type="entry name" value="MFS_trans_sf"/>
</dbReference>
<feature type="transmembrane region" description="Helical" evidence="1">
    <location>
        <begin position="143"/>
        <end position="161"/>
    </location>
</feature>
<feature type="transmembrane region" description="Helical" evidence="1">
    <location>
        <begin position="167"/>
        <end position="189"/>
    </location>
</feature>
<feature type="transmembrane region" description="Helical" evidence="1">
    <location>
        <begin position="101"/>
        <end position="122"/>
    </location>
</feature>
<feature type="transmembrane region" description="Helical" evidence="1">
    <location>
        <begin position="286"/>
        <end position="304"/>
    </location>
</feature>
<feature type="transmembrane region" description="Helical" evidence="1">
    <location>
        <begin position="222"/>
        <end position="243"/>
    </location>
</feature>
<accession>A0ABD4Z8A6</accession>
<feature type="transmembrane region" description="Helical" evidence="1">
    <location>
        <begin position="255"/>
        <end position="274"/>
    </location>
</feature>
<keyword evidence="1" id="KW-1133">Transmembrane helix</keyword>
<name>A0ABD4Z8A6_9CREN</name>
<dbReference type="Proteomes" id="UP001529235">
    <property type="component" value="Unassembled WGS sequence"/>
</dbReference>
<dbReference type="RefSeq" id="WP_285274157.1">
    <property type="nucleotide sequence ID" value="NZ_JASNVW010000004.1"/>
</dbReference>
<protein>
    <submittedName>
        <fullName evidence="2">MFS transporter</fullName>
    </submittedName>
</protein>
<evidence type="ECO:0000256" key="1">
    <source>
        <dbReference type="SAM" id="Phobius"/>
    </source>
</evidence>
<feature type="transmembrane region" description="Helical" evidence="1">
    <location>
        <begin position="369"/>
        <end position="390"/>
    </location>
</feature>
<evidence type="ECO:0000313" key="3">
    <source>
        <dbReference type="Proteomes" id="UP001529235"/>
    </source>
</evidence>
<keyword evidence="3" id="KW-1185">Reference proteome</keyword>
<keyword evidence="1" id="KW-0812">Transmembrane</keyword>
<dbReference type="Gene3D" id="1.20.1250.20">
    <property type="entry name" value="MFS general substrate transporter like domains"/>
    <property type="match status" value="2"/>
</dbReference>
<keyword evidence="1" id="KW-0472">Membrane</keyword>
<dbReference type="SUPFAM" id="SSF103473">
    <property type="entry name" value="MFS general substrate transporter"/>
    <property type="match status" value="1"/>
</dbReference>